<gene>
    <name evidence="2" type="ORF">CJF43_17880</name>
</gene>
<dbReference type="EMBL" id="NQKL01000015">
    <property type="protein sequence ID" value="OZY40463.1"/>
    <property type="molecule type" value="Genomic_DNA"/>
</dbReference>
<dbReference type="Gene3D" id="3.40.50.2000">
    <property type="entry name" value="Glycogen Phosphorylase B"/>
    <property type="match status" value="1"/>
</dbReference>
<organism evidence="2 3">
    <name type="scientific">Pseudomonas fragi</name>
    <dbReference type="NCBI Taxonomy" id="296"/>
    <lineage>
        <taxon>Bacteria</taxon>
        <taxon>Pseudomonadati</taxon>
        <taxon>Pseudomonadota</taxon>
        <taxon>Gammaproteobacteria</taxon>
        <taxon>Pseudomonadales</taxon>
        <taxon>Pseudomonadaceae</taxon>
        <taxon>Pseudomonas</taxon>
    </lineage>
</organism>
<dbReference type="PANTHER" id="PTHR12526">
    <property type="entry name" value="GLYCOSYLTRANSFERASE"/>
    <property type="match status" value="1"/>
</dbReference>
<evidence type="ECO:0000259" key="1">
    <source>
        <dbReference type="Pfam" id="PF00534"/>
    </source>
</evidence>
<dbReference type="InterPro" id="IPR001296">
    <property type="entry name" value="Glyco_trans_1"/>
</dbReference>
<comment type="caution">
    <text evidence="2">The sequence shown here is derived from an EMBL/GenBank/DDBJ whole genome shotgun (WGS) entry which is preliminary data.</text>
</comment>
<evidence type="ECO:0000313" key="3">
    <source>
        <dbReference type="Proteomes" id="UP000216113"/>
    </source>
</evidence>
<evidence type="ECO:0000313" key="2">
    <source>
        <dbReference type="EMBL" id="OZY40463.1"/>
    </source>
</evidence>
<dbReference type="RefSeq" id="WP_095030326.1">
    <property type="nucleotide sequence ID" value="NZ_NQKL01000015.1"/>
</dbReference>
<reference evidence="2 3" key="1">
    <citation type="submission" date="2017-08" db="EMBL/GenBank/DDBJ databases">
        <title>Genomic and metabolic characterisation of spoilage-associated Pseudomonas species.</title>
        <authorList>
            <person name="Stanborough T."/>
            <person name="Fegan N."/>
            <person name="Powell S.M."/>
            <person name="Singh T."/>
            <person name="Tamplin M.L."/>
            <person name="Chandry P.S."/>
        </authorList>
    </citation>
    <scope>NUCLEOTIDE SEQUENCE [LARGE SCALE GENOMIC DNA]</scope>
    <source>
        <strain evidence="2 3">F1820</strain>
    </source>
</reference>
<name>A0A266LR22_PSEFR</name>
<dbReference type="Proteomes" id="UP000216113">
    <property type="component" value="Unassembled WGS sequence"/>
</dbReference>
<dbReference type="GO" id="GO:1901135">
    <property type="term" value="P:carbohydrate derivative metabolic process"/>
    <property type="evidence" value="ECO:0007669"/>
    <property type="project" value="UniProtKB-ARBA"/>
</dbReference>
<dbReference type="SUPFAM" id="SSF53756">
    <property type="entry name" value="UDP-Glycosyltransferase/glycogen phosphorylase"/>
    <property type="match status" value="1"/>
</dbReference>
<sequence>MKIFYIQPILTSYRKKLIDKLHNTSDLTILCGDADNNSGFNSDHPTYIKTINAPVKKIAGGHLLMQSNVLRSIRVHKPDLVLACANIRDITYWGSLLLCRIMGVKVYSHGQGLYSKEHVPPLLALLYRTAIFLSYKYICYTPISRDSLISIGCPQDKLEVADNTIKFSVDAEDFLKRGDEQGILFVGRLRDQCGLEDLVKAVSILRETNSSAILHVIGSGELESEYRKYHNQSWVVFHGAIYDDSKILEISRECRVGCYPGNAGLSVVHYFSLRLPPVVHDDIYSHMGPEPSYIKNGINGITFKNILKPQSISEALIHIWNMPLEKYLHMSNASLSEYERLNNPSMETKMLKILNLLPEEKTP</sequence>
<proteinExistence type="predicted"/>
<feature type="domain" description="Glycosyl transferase family 1" evidence="1">
    <location>
        <begin position="173"/>
        <end position="333"/>
    </location>
</feature>
<protein>
    <recommendedName>
        <fullName evidence="1">Glycosyl transferase family 1 domain-containing protein</fullName>
    </recommendedName>
</protein>
<dbReference type="GO" id="GO:0016757">
    <property type="term" value="F:glycosyltransferase activity"/>
    <property type="evidence" value="ECO:0007669"/>
    <property type="project" value="InterPro"/>
</dbReference>
<dbReference type="Pfam" id="PF00534">
    <property type="entry name" value="Glycos_transf_1"/>
    <property type="match status" value="1"/>
</dbReference>
<dbReference type="AlphaFoldDB" id="A0A266LR22"/>
<accession>A0A266LR22</accession>